<sequence>MATKTYNVGTNGYSVIAGNFSQQTDLVIKGNGSNANVVIESTNIFGFNIPTTLNGSVNGQSKFLATLITNGVSFSGTSGSETFNAAKYLGDVKFNGGAGSNKLVGASGKNTFTHDYSNGGVDTIIGGADKTVSWKLLWWNYSKTYLASNELVVNGTAAADVFNFSGSGSAFKVFKDNTNNHVIDACQFNNGAIKVNGGASGDQVDLRAFSGILTFNGEAGNDTLVYKDGFSGVGSTYNGGADRDGLAVDAKDAGSTLILSDSALTNGNSTLIYLSSVEDFNFVGAAGDDDVDASQFSGRVIFRGRGGENDFKAGKGDNDVIHELAYGGHDTITGNTVSGQTSLEIVGDGEANSLAFAGDANTFKVTHNSVEIIDATDVNGIKTVNADAGADALDLTAYKGKVVFNGGAGDDLLTVRDKVSGAGTTYDGGADTDTLKLVASLGGSTITVDTTRLVDSNGADLVTFQNVERFVFDGKLGDDSADASGFTGFTTLNGEWGFDTLKAGSGGSAITGGFGGDQIHLGSGVDKVYYTGDIFQSIFLAMDDVTGFDTTADELVFNDDNAIQADAAVKVFGTTVANFDDGILKFGTNFAGNTAKTTFNNLSLLAATEFVAGYAADDRIVGFQHKGEWYVAEFGDGIIINNIVHLTGVDLASTNLADYVSFA</sequence>
<evidence type="ECO:0008006" key="3">
    <source>
        <dbReference type="Google" id="ProtNLM"/>
    </source>
</evidence>
<proteinExistence type="predicted"/>
<accession>A0A2V3UBP3</accession>
<evidence type="ECO:0000313" key="2">
    <source>
        <dbReference type="Proteomes" id="UP000248021"/>
    </source>
</evidence>
<dbReference type="AlphaFoldDB" id="A0A2V3UBP3"/>
<dbReference type="OrthoDB" id="9773411at2"/>
<dbReference type="RefSeq" id="WP_110373839.1">
    <property type="nucleotide sequence ID" value="NZ_CAKNFM010000006.1"/>
</dbReference>
<dbReference type="EMBL" id="QJJK01000003">
    <property type="protein sequence ID" value="PXW61528.1"/>
    <property type="molecule type" value="Genomic_DNA"/>
</dbReference>
<dbReference type="InterPro" id="IPR011049">
    <property type="entry name" value="Serralysin-like_metalloprot_C"/>
</dbReference>
<protein>
    <recommendedName>
        <fullName evidence="3">Hemolysin type calcium-binding protein</fullName>
    </recommendedName>
</protein>
<name>A0A2V3UBP3_9HYPH</name>
<dbReference type="Proteomes" id="UP000248021">
    <property type="component" value="Unassembled WGS sequence"/>
</dbReference>
<keyword evidence="2" id="KW-1185">Reference proteome</keyword>
<reference evidence="1 2" key="1">
    <citation type="submission" date="2018-05" db="EMBL/GenBank/DDBJ databases">
        <title>Genomic Encyclopedia of Type Strains, Phase IV (KMG-IV): sequencing the most valuable type-strain genomes for metagenomic binning, comparative biology and taxonomic classification.</title>
        <authorList>
            <person name="Goeker M."/>
        </authorList>
    </citation>
    <scope>NUCLEOTIDE SEQUENCE [LARGE SCALE GENOMIC DNA]</scope>
    <source>
        <strain evidence="1 2">DSM 6462</strain>
    </source>
</reference>
<evidence type="ECO:0000313" key="1">
    <source>
        <dbReference type="EMBL" id="PXW61528.1"/>
    </source>
</evidence>
<dbReference type="PRINTS" id="PR00313">
    <property type="entry name" value="CABNDNGRPT"/>
</dbReference>
<dbReference type="SUPFAM" id="SSF51120">
    <property type="entry name" value="beta-Roll"/>
    <property type="match status" value="1"/>
</dbReference>
<comment type="caution">
    <text evidence="1">The sequence shown here is derived from an EMBL/GenBank/DDBJ whole genome shotgun (WGS) entry which is preliminary data.</text>
</comment>
<organism evidence="1 2">
    <name type="scientific">Chelatococcus asaccharovorans</name>
    <dbReference type="NCBI Taxonomy" id="28210"/>
    <lineage>
        <taxon>Bacteria</taxon>
        <taxon>Pseudomonadati</taxon>
        <taxon>Pseudomonadota</taxon>
        <taxon>Alphaproteobacteria</taxon>
        <taxon>Hyphomicrobiales</taxon>
        <taxon>Chelatococcaceae</taxon>
        <taxon>Chelatococcus</taxon>
    </lineage>
</organism>
<gene>
    <name evidence="1" type="ORF">C7450_10344</name>
</gene>